<organism evidence="2">
    <name type="scientific">Tanacetum cinerariifolium</name>
    <name type="common">Dalmatian daisy</name>
    <name type="synonym">Chrysanthemum cinerariifolium</name>
    <dbReference type="NCBI Taxonomy" id="118510"/>
    <lineage>
        <taxon>Eukaryota</taxon>
        <taxon>Viridiplantae</taxon>
        <taxon>Streptophyta</taxon>
        <taxon>Embryophyta</taxon>
        <taxon>Tracheophyta</taxon>
        <taxon>Spermatophyta</taxon>
        <taxon>Magnoliopsida</taxon>
        <taxon>eudicotyledons</taxon>
        <taxon>Gunneridae</taxon>
        <taxon>Pentapetalae</taxon>
        <taxon>asterids</taxon>
        <taxon>campanulids</taxon>
        <taxon>Asterales</taxon>
        <taxon>Asteraceae</taxon>
        <taxon>Asteroideae</taxon>
        <taxon>Anthemideae</taxon>
        <taxon>Anthemidinae</taxon>
        <taxon>Tanacetum</taxon>
    </lineage>
</organism>
<feature type="domain" description="Reverse transcriptase zinc-binding" evidence="1">
    <location>
        <begin position="104"/>
        <end position="187"/>
    </location>
</feature>
<evidence type="ECO:0000313" key="2">
    <source>
        <dbReference type="EMBL" id="GEU32125.1"/>
    </source>
</evidence>
<accession>A0A6L2J7Z8</accession>
<dbReference type="AlphaFoldDB" id="A0A6L2J7Z8"/>
<comment type="caution">
    <text evidence="2">The sequence shown here is derived from an EMBL/GenBank/DDBJ whole genome shotgun (WGS) entry which is preliminary data.</text>
</comment>
<protein>
    <submittedName>
        <fullName evidence="2">RNA-directed DNA polymerase, eukaryota</fullName>
    </submittedName>
</protein>
<reference evidence="2" key="1">
    <citation type="journal article" date="2019" name="Sci. Rep.">
        <title>Draft genome of Tanacetum cinerariifolium, the natural source of mosquito coil.</title>
        <authorList>
            <person name="Yamashiro T."/>
            <person name="Shiraishi A."/>
            <person name="Satake H."/>
            <person name="Nakayama K."/>
        </authorList>
    </citation>
    <scope>NUCLEOTIDE SEQUENCE</scope>
</reference>
<dbReference type="PANTHER" id="PTHR36617:SF16">
    <property type="entry name" value="OS04G0516500 PROTEIN"/>
    <property type="match status" value="1"/>
</dbReference>
<evidence type="ECO:0000259" key="1">
    <source>
        <dbReference type="Pfam" id="PF13966"/>
    </source>
</evidence>
<keyword evidence="2" id="KW-0695">RNA-directed DNA polymerase</keyword>
<dbReference type="GO" id="GO:0003964">
    <property type="term" value="F:RNA-directed DNA polymerase activity"/>
    <property type="evidence" value="ECO:0007669"/>
    <property type="project" value="UniProtKB-KW"/>
</dbReference>
<dbReference type="EMBL" id="BKCJ010000322">
    <property type="protein sequence ID" value="GEU32125.1"/>
    <property type="molecule type" value="Genomic_DNA"/>
</dbReference>
<dbReference type="InterPro" id="IPR026960">
    <property type="entry name" value="RVT-Znf"/>
</dbReference>
<dbReference type="Pfam" id="PF13966">
    <property type="entry name" value="zf-RVT"/>
    <property type="match status" value="1"/>
</dbReference>
<name>A0A6L2J7Z8_TANCI</name>
<dbReference type="PANTHER" id="PTHR36617">
    <property type="entry name" value="PROTEIN, PUTATIVE-RELATED"/>
    <property type="match status" value="1"/>
</dbReference>
<proteinExistence type="predicted"/>
<gene>
    <name evidence="2" type="ORF">Tci_004103</name>
</gene>
<sequence length="206" mass="23378">MDNEISAVIRRNSVLIKKKWNGRVLGDFAWVVGRFSRLYALESHKRIDVAAKLAHSSVAYSFRCAPRSGDKQSQLADLLTTIEGVSLVSMNDRWVWSLEGSGNFSVASVRKLIDDRRLPDVSSKTWWIKAVPIKVNVHAWKVRLDSLPARLNISRKGMDIASIFCPICGNAVESSRHLFFDCHVAKDLFRKISRRWDFELHGGVLI</sequence>
<keyword evidence="2" id="KW-0808">Transferase</keyword>
<keyword evidence="2" id="KW-0548">Nucleotidyltransferase</keyword>